<sequence>MAILEVKALTVARGSRPLVSDLSFTLAAGEVLHLRGSNGVGKTSLLEVLSGLRSPVEGTITPQPEGGRLHWLGHKNALNLALTPIENLEFWCGLNGRAAGGLVPVLEQLGVAKVRHRACRTLSAGQKRRSALARLLLDQRPLWLLDEPLDGLDAQGLELFASLLKAHLDKGGAAIITSHQPLPAGVPGVRELQLS</sequence>
<dbReference type="Proteomes" id="UP000244248">
    <property type="component" value="Unassembled WGS sequence"/>
</dbReference>
<dbReference type="PROSITE" id="PS50893">
    <property type="entry name" value="ABC_TRANSPORTER_2"/>
    <property type="match status" value="1"/>
</dbReference>
<evidence type="ECO:0000256" key="6">
    <source>
        <dbReference type="ARBA" id="ARBA00023136"/>
    </source>
</evidence>
<keyword evidence="9" id="KW-1185">Reference proteome</keyword>
<keyword evidence="6" id="KW-0472">Membrane</keyword>
<dbReference type="InterPro" id="IPR027417">
    <property type="entry name" value="P-loop_NTPase"/>
</dbReference>
<dbReference type="PANTHER" id="PTHR43499:SF1">
    <property type="entry name" value="ABC TRANSPORTER I FAMILY MEMBER 1"/>
    <property type="match status" value="1"/>
</dbReference>
<dbReference type="PANTHER" id="PTHR43499">
    <property type="entry name" value="ABC TRANSPORTER I FAMILY MEMBER 1"/>
    <property type="match status" value="1"/>
</dbReference>
<keyword evidence="4 8" id="KW-0067">ATP-binding</keyword>
<comment type="caution">
    <text evidence="8">The sequence shown here is derived from an EMBL/GenBank/DDBJ whole genome shotgun (WGS) entry which is preliminary data.</text>
</comment>
<dbReference type="OrthoDB" id="9800654at2"/>
<dbReference type="AlphaFoldDB" id="A0A2T5MHD0"/>
<proteinExistence type="predicted"/>
<keyword evidence="2" id="KW-0547">Nucleotide-binding</keyword>
<gene>
    <name evidence="8" type="primary">ccmA</name>
    <name evidence="8" type="ORF">CJD38_04635</name>
</gene>
<organism evidence="8 9">
    <name type="scientific">Stenotrophobium rhamnosiphilum</name>
    <dbReference type="NCBI Taxonomy" id="2029166"/>
    <lineage>
        <taxon>Bacteria</taxon>
        <taxon>Pseudomonadati</taxon>
        <taxon>Pseudomonadota</taxon>
        <taxon>Gammaproteobacteria</taxon>
        <taxon>Nevskiales</taxon>
        <taxon>Nevskiaceae</taxon>
        <taxon>Stenotrophobium</taxon>
    </lineage>
</organism>
<dbReference type="NCBIfam" id="TIGR01189">
    <property type="entry name" value="ccmA"/>
    <property type="match status" value="1"/>
</dbReference>
<evidence type="ECO:0000313" key="8">
    <source>
        <dbReference type="EMBL" id="PTU31973.1"/>
    </source>
</evidence>
<evidence type="ECO:0000259" key="7">
    <source>
        <dbReference type="PROSITE" id="PS50893"/>
    </source>
</evidence>
<accession>A0A2T5MHD0</accession>
<keyword evidence="1" id="KW-0813">Transport</keyword>
<dbReference type="Pfam" id="PF00005">
    <property type="entry name" value="ABC_tran"/>
    <property type="match status" value="1"/>
</dbReference>
<name>A0A2T5MHD0_9GAMM</name>
<dbReference type="InterPro" id="IPR005895">
    <property type="entry name" value="ABC_transptr_haem_export_CcmA"/>
</dbReference>
<dbReference type="EMBL" id="QANS01000002">
    <property type="protein sequence ID" value="PTU31973.1"/>
    <property type="molecule type" value="Genomic_DNA"/>
</dbReference>
<dbReference type="Gene3D" id="3.40.50.300">
    <property type="entry name" value="P-loop containing nucleotide triphosphate hydrolases"/>
    <property type="match status" value="1"/>
</dbReference>
<dbReference type="GO" id="GO:0017004">
    <property type="term" value="P:cytochrome complex assembly"/>
    <property type="evidence" value="ECO:0007669"/>
    <property type="project" value="UniProtKB-KW"/>
</dbReference>
<evidence type="ECO:0000256" key="1">
    <source>
        <dbReference type="ARBA" id="ARBA00022448"/>
    </source>
</evidence>
<dbReference type="SUPFAM" id="SSF52540">
    <property type="entry name" value="P-loop containing nucleoside triphosphate hydrolases"/>
    <property type="match status" value="1"/>
</dbReference>
<evidence type="ECO:0000256" key="5">
    <source>
        <dbReference type="ARBA" id="ARBA00022967"/>
    </source>
</evidence>
<keyword evidence="3" id="KW-0201">Cytochrome c-type biogenesis</keyword>
<evidence type="ECO:0000256" key="2">
    <source>
        <dbReference type="ARBA" id="ARBA00022741"/>
    </source>
</evidence>
<evidence type="ECO:0000313" key="9">
    <source>
        <dbReference type="Proteomes" id="UP000244248"/>
    </source>
</evidence>
<dbReference type="GO" id="GO:0016887">
    <property type="term" value="F:ATP hydrolysis activity"/>
    <property type="evidence" value="ECO:0007669"/>
    <property type="project" value="InterPro"/>
</dbReference>
<feature type="domain" description="ABC transporter" evidence="7">
    <location>
        <begin position="4"/>
        <end position="192"/>
    </location>
</feature>
<dbReference type="RefSeq" id="WP_107939163.1">
    <property type="nucleotide sequence ID" value="NZ_QANS01000002.1"/>
</dbReference>
<dbReference type="InterPro" id="IPR003439">
    <property type="entry name" value="ABC_transporter-like_ATP-bd"/>
</dbReference>
<dbReference type="GO" id="GO:0005524">
    <property type="term" value="F:ATP binding"/>
    <property type="evidence" value="ECO:0007669"/>
    <property type="project" value="UniProtKB-KW"/>
</dbReference>
<dbReference type="GO" id="GO:0022857">
    <property type="term" value="F:transmembrane transporter activity"/>
    <property type="evidence" value="ECO:0007669"/>
    <property type="project" value="InterPro"/>
</dbReference>
<evidence type="ECO:0000256" key="4">
    <source>
        <dbReference type="ARBA" id="ARBA00022840"/>
    </source>
</evidence>
<protein>
    <submittedName>
        <fullName evidence="8">Heme ABC exporter ATP-binding protein CcmA</fullName>
    </submittedName>
</protein>
<keyword evidence="5" id="KW-1278">Translocase</keyword>
<evidence type="ECO:0000256" key="3">
    <source>
        <dbReference type="ARBA" id="ARBA00022748"/>
    </source>
</evidence>
<reference evidence="8 9" key="1">
    <citation type="submission" date="2018-04" db="EMBL/GenBank/DDBJ databases">
        <title>Novel species isolated from glacier.</title>
        <authorList>
            <person name="Liu Q."/>
            <person name="Xin Y.-H."/>
        </authorList>
    </citation>
    <scope>NUCLEOTIDE SEQUENCE [LARGE SCALE GENOMIC DNA]</scope>
    <source>
        <strain evidence="8 9">GT1R17</strain>
    </source>
</reference>